<comment type="caution">
    <text evidence="2">The sequence shown here is derived from an EMBL/GenBank/DDBJ whole genome shotgun (WGS) entry which is preliminary data.</text>
</comment>
<accession>A0AAP0LYS3</accession>
<proteinExistence type="predicted"/>
<sequence length="102" mass="12148">MLFNQIVSGHNDAVLEFLENHKTSSFRSFSFNNSVKPIPIFDMARNIMSSWPNFKAQFASSIIYLYYVNIVQYFVTVLHYMKIILCIFIYIFNLYVLQKLMR</sequence>
<feature type="transmembrane region" description="Helical" evidence="1">
    <location>
        <begin position="80"/>
        <end position="97"/>
    </location>
</feature>
<evidence type="ECO:0000313" key="2">
    <source>
        <dbReference type="EMBL" id="KAK9187419.1"/>
    </source>
</evidence>
<name>A0AAP0LYS3_9ROSI</name>
<protein>
    <submittedName>
        <fullName evidence="2">Uncharacterized protein</fullName>
    </submittedName>
</protein>
<evidence type="ECO:0000313" key="3">
    <source>
        <dbReference type="Proteomes" id="UP001428341"/>
    </source>
</evidence>
<dbReference type="Proteomes" id="UP001428341">
    <property type="component" value="Unassembled WGS sequence"/>
</dbReference>
<keyword evidence="3" id="KW-1185">Reference proteome</keyword>
<dbReference type="EMBL" id="JBCGBO010000007">
    <property type="protein sequence ID" value="KAK9187419.1"/>
    <property type="molecule type" value="Genomic_DNA"/>
</dbReference>
<organism evidence="2 3">
    <name type="scientific">Citrus x changshan-huyou</name>
    <dbReference type="NCBI Taxonomy" id="2935761"/>
    <lineage>
        <taxon>Eukaryota</taxon>
        <taxon>Viridiplantae</taxon>
        <taxon>Streptophyta</taxon>
        <taxon>Embryophyta</taxon>
        <taxon>Tracheophyta</taxon>
        <taxon>Spermatophyta</taxon>
        <taxon>Magnoliopsida</taxon>
        <taxon>eudicotyledons</taxon>
        <taxon>Gunneridae</taxon>
        <taxon>Pentapetalae</taxon>
        <taxon>rosids</taxon>
        <taxon>malvids</taxon>
        <taxon>Sapindales</taxon>
        <taxon>Rutaceae</taxon>
        <taxon>Aurantioideae</taxon>
        <taxon>Citrus</taxon>
    </lineage>
</organism>
<gene>
    <name evidence="2" type="ORF">WN944_018814</name>
</gene>
<dbReference type="AlphaFoldDB" id="A0AAP0LYS3"/>
<keyword evidence="1" id="KW-0472">Membrane</keyword>
<keyword evidence="1" id="KW-1133">Transmembrane helix</keyword>
<reference evidence="2 3" key="1">
    <citation type="submission" date="2024-05" db="EMBL/GenBank/DDBJ databases">
        <title>Haplotype-resolved chromosome-level genome assembly of Huyou (Citrus changshanensis).</title>
        <authorList>
            <person name="Miao C."/>
            <person name="Chen W."/>
            <person name="Wu Y."/>
            <person name="Wang L."/>
            <person name="Zhao S."/>
            <person name="Grierson D."/>
            <person name="Xu C."/>
            <person name="Chen K."/>
        </authorList>
    </citation>
    <scope>NUCLEOTIDE SEQUENCE [LARGE SCALE GENOMIC DNA]</scope>
    <source>
        <strain evidence="2">01-14</strain>
        <tissue evidence="2">Leaf</tissue>
    </source>
</reference>
<keyword evidence="1" id="KW-0812">Transmembrane</keyword>
<evidence type="ECO:0000256" key="1">
    <source>
        <dbReference type="SAM" id="Phobius"/>
    </source>
</evidence>